<gene>
    <name evidence="2" type="ORF">KPS_000757</name>
</gene>
<evidence type="ECO:0008006" key="4">
    <source>
        <dbReference type="Google" id="ProtNLM"/>
    </source>
</evidence>
<reference evidence="2" key="1">
    <citation type="submission" date="2023-09" db="EMBL/GenBank/DDBJ databases">
        <authorList>
            <consortium name="CW5 consortium"/>
            <person name="Lu C.-W."/>
        </authorList>
    </citation>
    <scope>NUCLEOTIDE SEQUENCE</scope>
    <source>
        <strain evidence="2">KPS</strain>
    </source>
</reference>
<name>A0ABY9R6L6_9BACT</name>
<evidence type="ECO:0000313" key="3">
    <source>
        <dbReference type="Proteomes" id="UP001180616"/>
    </source>
</evidence>
<dbReference type="RefSeq" id="WP_309543159.1">
    <property type="nucleotide sequence ID" value="NZ_CP133659.1"/>
</dbReference>
<keyword evidence="3" id="KW-1185">Reference proteome</keyword>
<dbReference type="Proteomes" id="UP001180616">
    <property type="component" value="Chromosome"/>
</dbReference>
<proteinExistence type="predicted"/>
<dbReference type="EMBL" id="CP133659">
    <property type="protein sequence ID" value="WMW67386.1"/>
    <property type="molecule type" value="Genomic_DNA"/>
</dbReference>
<feature type="region of interest" description="Disordered" evidence="1">
    <location>
        <begin position="108"/>
        <end position="132"/>
    </location>
</feature>
<protein>
    <recommendedName>
        <fullName evidence="4">Phosphoglycerate mutase</fullName>
    </recommendedName>
</protein>
<feature type="compositionally biased region" description="Low complexity" evidence="1">
    <location>
        <begin position="108"/>
        <end position="122"/>
    </location>
</feature>
<evidence type="ECO:0000256" key="1">
    <source>
        <dbReference type="SAM" id="MobiDB-lite"/>
    </source>
</evidence>
<accession>A0ABY9R6L6</accession>
<sequence length="144" mass="14727">MAARGLRALAAMWRDWVETRGKAGTMPSAAEAACAEGASRAAGQHLAPDGSAGHGHGHVPFIVAVSHAGLIRSVLCALGHVGREELLALPVRHLHCVRLRRHEPDGGATLASTSAASVTSPATAPPAPSGTSVAWTVVSPDWQP</sequence>
<evidence type="ECO:0000313" key="2">
    <source>
        <dbReference type="EMBL" id="WMW67386.1"/>
    </source>
</evidence>
<organism evidence="2 3">
    <name type="scientific">Nitratidesulfovibrio liaohensis</name>
    <dbReference type="NCBI Taxonomy" id="2604158"/>
    <lineage>
        <taxon>Bacteria</taxon>
        <taxon>Pseudomonadati</taxon>
        <taxon>Thermodesulfobacteriota</taxon>
        <taxon>Desulfovibrionia</taxon>
        <taxon>Desulfovibrionales</taxon>
        <taxon>Desulfovibrionaceae</taxon>
        <taxon>Nitratidesulfovibrio</taxon>
    </lineage>
</organism>